<dbReference type="AlphaFoldDB" id="A0AAV3SE96"/>
<dbReference type="GO" id="GO:0000463">
    <property type="term" value="P:maturation of LSU-rRNA from tricistronic rRNA transcript (SSU-rRNA, 5.8S rRNA, LSU-rRNA)"/>
    <property type="evidence" value="ECO:0007669"/>
    <property type="project" value="TreeGrafter"/>
</dbReference>
<evidence type="ECO:0000256" key="3">
    <source>
        <dbReference type="ARBA" id="ARBA00023274"/>
    </source>
</evidence>
<name>A0AAV3SE96_HALDO</name>
<dbReference type="NCBIfam" id="NF004711">
    <property type="entry name" value="PRK06049.1"/>
    <property type="match status" value="1"/>
</dbReference>
<dbReference type="InterPro" id="IPR005997">
    <property type="entry name" value="Ribosomal_uL30_arc"/>
</dbReference>
<dbReference type="Proteomes" id="UP001500962">
    <property type="component" value="Unassembled WGS sequence"/>
</dbReference>
<dbReference type="RefSeq" id="WP_244703559.1">
    <property type="nucleotide sequence ID" value="NZ_BAAADN010000022.1"/>
</dbReference>
<gene>
    <name evidence="7" type="primary">rpmD</name>
    <name evidence="4" type="synonym">rpl30</name>
    <name evidence="7" type="ORF">GCM10008985_12930</name>
    <name evidence="8" type="ORF">MUK72_02520</name>
</gene>
<dbReference type="EMBL" id="BAAADN010000022">
    <property type="protein sequence ID" value="GAA0458174.1"/>
    <property type="molecule type" value="Genomic_DNA"/>
</dbReference>
<dbReference type="InterPro" id="IPR016082">
    <property type="entry name" value="Ribosomal_uL30_ferredoxin-like"/>
</dbReference>
<comment type="subunit">
    <text evidence="4">Part of the 50S ribosomal subunit.</text>
</comment>
<evidence type="ECO:0000313" key="10">
    <source>
        <dbReference type="Proteomes" id="UP001500962"/>
    </source>
</evidence>
<dbReference type="Pfam" id="PF00327">
    <property type="entry name" value="Ribosomal_L30"/>
    <property type="match status" value="1"/>
</dbReference>
<dbReference type="GO" id="GO:0003723">
    <property type="term" value="F:RNA binding"/>
    <property type="evidence" value="ECO:0007669"/>
    <property type="project" value="TreeGrafter"/>
</dbReference>
<dbReference type="PANTHER" id="PTHR11524:SF16">
    <property type="entry name" value="LARGE RIBOSOMAL SUBUNIT PROTEIN UL30"/>
    <property type="match status" value="1"/>
</dbReference>
<sequence>MQALVQLRGEVNMESGVRDTLSMLNVHSTNHCALVPETDTYEGMITKVNDYVAFGEPSSGVIATLLQTRGEPAEGTAEIDDEWVSENTDYDDVSALAEGLLAEETTLREAGLTPALRLHPPRGGHDGVKHPVPEDGELGRHSTEEIDALLTAMR</sequence>
<dbReference type="HAMAP" id="MF_01371_A">
    <property type="entry name" value="Ribosomal_uL30_A"/>
    <property type="match status" value="1"/>
</dbReference>
<dbReference type="NCBIfam" id="TIGR01309">
    <property type="entry name" value="uL30_arch"/>
    <property type="match status" value="1"/>
</dbReference>
<dbReference type="GO" id="GO:0003735">
    <property type="term" value="F:structural constituent of ribosome"/>
    <property type="evidence" value="ECO:0007669"/>
    <property type="project" value="UniProtKB-UniRule"/>
</dbReference>
<dbReference type="Gene3D" id="3.30.1390.20">
    <property type="entry name" value="Ribosomal protein L30, ferredoxin-like fold domain"/>
    <property type="match status" value="1"/>
</dbReference>
<evidence type="ECO:0000256" key="5">
    <source>
        <dbReference type="SAM" id="MobiDB-lite"/>
    </source>
</evidence>
<dbReference type="PANTHER" id="PTHR11524">
    <property type="entry name" value="60S RIBOSOMAL PROTEIN L7"/>
    <property type="match status" value="1"/>
</dbReference>
<protein>
    <recommendedName>
        <fullName evidence="4">Large ribosomal subunit protein uL30</fullName>
    </recommendedName>
</protein>
<feature type="region of interest" description="Disordered" evidence="5">
    <location>
        <begin position="115"/>
        <end position="139"/>
    </location>
</feature>
<accession>A0AAV3SE96</accession>
<proteinExistence type="inferred from homology"/>
<dbReference type="SUPFAM" id="SSF55129">
    <property type="entry name" value="Ribosomal protein L30p/L7e"/>
    <property type="match status" value="1"/>
</dbReference>
<evidence type="ECO:0000259" key="6">
    <source>
        <dbReference type="Pfam" id="PF00327"/>
    </source>
</evidence>
<evidence type="ECO:0000256" key="1">
    <source>
        <dbReference type="ARBA" id="ARBA00007594"/>
    </source>
</evidence>
<dbReference type="InterPro" id="IPR039699">
    <property type="entry name" value="Ribosomal_uL30"/>
</dbReference>
<dbReference type="GO" id="GO:0006412">
    <property type="term" value="P:translation"/>
    <property type="evidence" value="ECO:0007669"/>
    <property type="project" value="UniProtKB-UniRule"/>
</dbReference>
<evidence type="ECO:0000313" key="7">
    <source>
        <dbReference type="EMBL" id="GAA0458174.1"/>
    </source>
</evidence>
<dbReference type="InterPro" id="IPR035808">
    <property type="entry name" value="Ribosomal_uL30_euk_arc"/>
</dbReference>
<feature type="domain" description="Large ribosomal subunit protein uL30-like ferredoxin-like fold" evidence="6">
    <location>
        <begin position="5"/>
        <end position="52"/>
    </location>
</feature>
<evidence type="ECO:0000256" key="2">
    <source>
        <dbReference type="ARBA" id="ARBA00022980"/>
    </source>
</evidence>
<keyword evidence="2 4" id="KW-0689">Ribosomal protein</keyword>
<organism evidence="7 10">
    <name type="scientific">Halococcus dombrowskii</name>
    <dbReference type="NCBI Taxonomy" id="179637"/>
    <lineage>
        <taxon>Archaea</taxon>
        <taxon>Methanobacteriati</taxon>
        <taxon>Methanobacteriota</taxon>
        <taxon>Stenosarchaea group</taxon>
        <taxon>Halobacteria</taxon>
        <taxon>Halobacteriales</taxon>
        <taxon>Halococcaceae</taxon>
        <taxon>Halococcus</taxon>
    </lineage>
</organism>
<dbReference type="EMBL" id="CP095005">
    <property type="protein sequence ID" value="UOO95596.1"/>
    <property type="molecule type" value="Genomic_DNA"/>
</dbReference>
<dbReference type="KEGG" id="hdo:MUK72_02520"/>
<dbReference type="Gene3D" id="1.10.15.30">
    <property type="match status" value="1"/>
</dbReference>
<reference evidence="8" key="2">
    <citation type="submission" date="2022-04" db="EMBL/GenBank/DDBJ databases">
        <title>Sequencing and genomic assembly of Halococcus dombrowskii.</title>
        <authorList>
            <person name="Lim S.W."/>
            <person name="MacLea K.S."/>
        </authorList>
    </citation>
    <scope>NUCLEOTIDE SEQUENCE</scope>
    <source>
        <strain evidence="8">H4</strain>
    </source>
</reference>
<keyword evidence="3 4" id="KW-0687">Ribonucleoprotein</keyword>
<evidence type="ECO:0000256" key="4">
    <source>
        <dbReference type="HAMAP-Rule" id="MF_01371"/>
    </source>
</evidence>
<reference evidence="7" key="1">
    <citation type="journal article" date="2014" name="Int. J. Syst. Evol. Microbiol.">
        <title>Complete genome sequence of Corynebacterium casei LMG S-19264T (=DSM 44701T), isolated from a smear-ripened cheese.</title>
        <authorList>
            <consortium name="US DOE Joint Genome Institute (JGI-PGF)"/>
            <person name="Walter F."/>
            <person name="Albersmeier A."/>
            <person name="Kalinowski J."/>
            <person name="Ruckert C."/>
        </authorList>
    </citation>
    <scope>NUCLEOTIDE SEQUENCE</scope>
    <source>
        <strain evidence="7">JCM 12289</strain>
    </source>
</reference>
<dbReference type="GO" id="GO:0022625">
    <property type="term" value="C:cytosolic large ribosomal subunit"/>
    <property type="evidence" value="ECO:0007669"/>
    <property type="project" value="UniProtKB-UniRule"/>
</dbReference>
<dbReference type="Proteomes" id="UP000830542">
    <property type="component" value="Chromosome"/>
</dbReference>
<evidence type="ECO:0000313" key="9">
    <source>
        <dbReference type="Proteomes" id="UP000830542"/>
    </source>
</evidence>
<evidence type="ECO:0000313" key="8">
    <source>
        <dbReference type="EMBL" id="UOO95596.1"/>
    </source>
</evidence>
<feature type="compositionally biased region" description="Basic and acidic residues" evidence="5">
    <location>
        <begin position="123"/>
        <end position="139"/>
    </location>
</feature>
<dbReference type="GeneID" id="71760686"/>
<reference evidence="7" key="3">
    <citation type="submission" date="2023-12" db="EMBL/GenBank/DDBJ databases">
        <authorList>
            <person name="Sun Q."/>
            <person name="Inoue M."/>
        </authorList>
    </citation>
    <scope>NUCLEOTIDE SEQUENCE</scope>
    <source>
        <strain evidence="7">JCM 12289</strain>
    </source>
</reference>
<dbReference type="InterPro" id="IPR036919">
    <property type="entry name" value="Ribo_uL30_ferredoxin-like_sf"/>
</dbReference>
<comment type="similarity">
    <text evidence="1 4">Belongs to the universal ribosomal protein uL30 family.</text>
</comment>
<dbReference type="CDD" id="cd01657">
    <property type="entry name" value="Ribosomal_L7_archeal_euk"/>
    <property type="match status" value="1"/>
</dbReference>
<keyword evidence="9" id="KW-1185">Reference proteome</keyword>